<feature type="transmembrane region" description="Helical" evidence="15">
    <location>
        <begin position="47"/>
        <end position="80"/>
    </location>
</feature>
<gene>
    <name evidence="16" type="ORF">SAMN04487963_0442</name>
</gene>
<evidence type="ECO:0000256" key="5">
    <source>
        <dbReference type="ARBA" id="ARBA00022475"/>
    </source>
</evidence>
<keyword evidence="11" id="KW-0406">Ion transport</keyword>
<evidence type="ECO:0000256" key="9">
    <source>
        <dbReference type="ARBA" id="ARBA00022906"/>
    </source>
</evidence>
<feature type="transmembrane region" description="Helical" evidence="15">
    <location>
        <begin position="133"/>
        <end position="152"/>
    </location>
</feature>
<keyword evidence="8" id="KW-0862">Zinc</keyword>
<dbReference type="GO" id="GO:0055085">
    <property type="term" value="P:transmembrane transport"/>
    <property type="evidence" value="ECO:0007669"/>
    <property type="project" value="InterPro"/>
</dbReference>
<reference evidence="17" key="1">
    <citation type="submission" date="2016-10" db="EMBL/GenBank/DDBJ databases">
        <authorList>
            <person name="Varghese N."/>
            <person name="Submissions S."/>
        </authorList>
    </citation>
    <scope>NUCLEOTIDE SEQUENCE [LARGE SCALE GENOMIC DNA]</scope>
    <source>
        <strain evidence="17">CGMCC 1.7061</strain>
    </source>
</reference>
<dbReference type="InterPro" id="IPR001626">
    <property type="entry name" value="ABC_TroCD"/>
</dbReference>
<dbReference type="Proteomes" id="UP000198519">
    <property type="component" value="Unassembled WGS sequence"/>
</dbReference>
<proteinExistence type="inferred from homology"/>
<evidence type="ECO:0000256" key="1">
    <source>
        <dbReference type="ARBA" id="ARBA00002313"/>
    </source>
</evidence>
<keyword evidence="12 15" id="KW-0472">Membrane</keyword>
<dbReference type="Pfam" id="PF00950">
    <property type="entry name" value="ABC-3"/>
    <property type="match status" value="1"/>
</dbReference>
<comment type="function">
    <text evidence="1">Involved in the high-affinity zinc uptake transport system.</text>
</comment>
<evidence type="ECO:0000256" key="2">
    <source>
        <dbReference type="ARBA" id="ARBA00004429"/>
    </source>
</evidence>
<feature type="transmembrane region" description="Helical" evidence="15">
    <location>
        <begin position="220"/>
        <end position="240"/>
    </location>
</feature>
<organism evidence="16 17">
    <name type="scientific">Marinobacter zhejiangensis</name>
    <dbReference type="NCBI Taxonomy" id="488535"/>
    <lineage>
        <taxon>Bacteria</taxon>
        <taxon>Pseudomonadati</taxon>
        <taxon>Pseudomonadota</taxon>
        <taxon>Gammaproteobacteria</taxon>
        <taxon>Pseudomonadales</taxon>
        <taxon>Marinobacteraceae</taxon>
        <taxon>Marinobacter</taxon>
    </lineage>
</organism>
<evidence type="ECO:0000256" key="7">
    <source>
        <dbReference type="ARBA" id="ARBA00022692"/>
    </source>
</evidence>
<protein>
    <recommendedName>
        <fullName evidence="13">High-affinity zinc uptake system membrane protein ZnuB</fullName>
    </recommendedName>
</protein>
<evidence type="ECO:0000256" key="10">
    <source>
        <dbReference type="ARBA" id="ARBA00022989"/>
    </source>
</evidence>
<dbReference type="STRING" id="488535.SAMN04487963_0442"/>
<feature type="transmembrane region" description="Helical" evidence="15">
    <location>
        <begin position="177"/>
        <end position="208"/>
    </location>
</feature>
<feature type="transmembrane region" description="Helical" evidence="15">
    <location>
        <begin position="246"/>
        <end position="265"/>
    </location>
</feature>
<feature type="transmembrane region" description="Helical" evidence="15">
    <location>
        <begin position="12"/>
        <end position="35"/>
    </location>
</feature>
<name>A0A1I4LF94_9GAMM</name>
<evidence type="ECO:0000256" key="3">
    <source>
        <dbReference type="ARBA" id="ARBA00008034"/>
    </source>
</evidence>
<evidence type="ECO:0000256" key="4">
    <source>
        <dbReference type="ARBA" id="ARBA00022448"/>
    </source>
</evidence>
<dbReference type="PANTHER" id="PTHR30477">
    <property type="entry name" value="ABC-TRANSPORTER METAL-BINDING PROTEIN"/>
    <property type="match status" value="1"/>
</dbReference>
<evidence type="ECO:0000256" key="8">
    <source>
        <dbReference type="ARBA" id="ARBA00022833"/>
    </source>
</evidence>
<keyword evidence="17" id="KW-1185">Reference proteome</keyword>
<keyword evidence="4 14" id="KW-0813">Transport</keyword>
<evidence type="ECO:0000313" key="17">
    <source>
        <dbReference type="Proteomes" id="UP000198519"/>
    </source>
</evidence>
<dbReference type="GO" id="GO:0010043">
    <property type="term" value="P:response to zinc ion"/>
    <property type="evidence" value="ECO:0007669"/>
    <property type="project" value="TreeGrafter"/>
</dbReference>
<feature type="transmembrane region" description="Helical" evidence="15">
    <location>
        <begin position="92"/>
        <end position="112"/>
    </location>
</feature>
<evidence type="ECO:0000256" key="13">
    <source>
        <dbReference type="ARBA" id="ARBA00040080"/>
    </source>
</evidence>
<dbReference type="RefSeq" id="WP_092020254.1">
    <property type="nucleotide sequence ID" value="NZ_FOUE01000001.1"/>
</dbReference>
<dbReference type="Gene3D" id="1.10.3470.10">
    <property type="entry name" value="ABC transporter involved in vitamin B12 uptake, BtuC"/>
    <property type="match status" value="1"/>
</dbReference>
<evidence type="ECO:0000313" key="16">
    <source>
        <dbReference type="EMBL" id="SFL89516.1"/>
    </source>
</evidence>
<dbReference type="AlphaFoldDB" id="A0A1I4LF94"/>
<keyword evidence="6" id="KW-0997">Cell inner membrane</keyword>
<dbReference type="GO" id="GO:0043190">
    <property type="term" value="C:ATP-binding cassette (ABC) transporter complex"/>
    <property type="evidence" value="ECO:0007669"/>
    <property type="project" value="InterPro"/>
</dbReference>
<dbReference type="PANTHER" id="PTHR30477:SF23">
    <property type="entry name" value="HIGH-AFFINITY ZINC UPTAKE SYSTEM MEMBRANE PROTEIN ZNUB"/>
    <property type="match status" value="1"/>
</dbReference>
<dbReference type="CDD" id="cd06550">
    <property type="entry name" value="TM_ABC_iron-siderophores_like"/>
    <property type="match status" value="1"/>
</dbReference>
<evidence type="ECO:0000256" key="6">
    <source>
        <dbReference type="ARBA" id="ARBA00022519"/>
    </source>
</evidence>
<dbReference type="GO" id="GO:0006829">
    <property type="term" value="P:zinc ion transport"/>
    <property type="evidence" value="ECO:0007669"/>
    <property type="project" value="UniProtKB-KW"/>
</dbReference>
<accession>A0A1I4LF94</accession>
<keyword evidence="5" id="KW-1003">Cell membrane</keyword>
<evidence type="ECO:0000256" key="15">
    <source>
        <dbReference type="SAM" id="Phobius"/>
    </source>
</evidence>
<evidence type="ECO:0000256" key="11">
    <source>
        <dbReference type="ARBA" id="ARBA00023065"/>
    </source>
</evidence>
<keyword evidence="9" id="KW-0864">Zinc transport</keyword>
<evidence type="ECO:0000256" key="12">
    <source>
        <dbReference type="ARBA" id="ARBA00023136"/>
    </source>
</evidence>
<dbReference type="InterPro" id="IPR037294">
    <property type="entry name" value="ABC_BtuC-like"/>
</dbReference>
<keyword evidence="7 14" id="KW-0812">Transmembrane</keyword>
<comment type="similarity">
    <text evidence="3 14">Belongs to the ABC-3 integral membrane protein family.</text>
</comment>
<dbReference type="SUPFAM" id="SSF81345">
    <property type="entry name" value="ABC transporter involved in vitamin B12 uptake, BtuC"/>
    <property type="match status" value="1"/>
</dbReference>
<dbReference type="FunFam" id="1.10.3470.10:FF:000002">
    <property type="entry name" value="Zinc ABC transporter permease subunit ZnuB"/>
    <property type="match status" value="1"/>
</dbReference>
<dbReference type="EMBL" id="FOUE01000001">
    <property type="protein sequence ID" value="SFL89516.1"/>
    <property type="molecule type" value="Genomic_DNA"/>
</dbReference>
<comment type="subcellular location">
    <subcellularLocation>
        <location evidence="2">Cell inner membrane</location>
        <topology evidence="2">Multi-pass membrane protein</topology>
    </subcellularLocation>
    <subcellularLocation>
        <location evidence="14">Cell membrane</location>
        <topology evidence="14">Multi-pass membrane protein</topology>
    </subcellularLocation>
</comment>
<dbReference type="NCBIfam" id="NF007089">
    <property type="entry name" value="PRK09543.1"/>
    <property type="match status" value="1"/>
</dbReference>
<evidence type="ECO:0000256" key="14">
    <source>
        <dbReference type="RuleBase" id="RU003943"/>
    </source>
</evidence>
<dbReference type="OrthoDB" id="9783937at2"/>
<sequence length="270" mass="28958">MALIDSILDDFFWRALIGGLGVALVAGPLGCFVVWRRMAYFGDTLAHSALLGIALGFLFQLPLNLAIAGTCVALAIVLVILARSRTLATDTLLGILAHSALAIGLVTLSFMPEVRLDLSGYLFGDLLAMSRDDLLWIYGGAAIILTLLYRLWRGLLMTTIHEELARVEGFPVERLRLALMLMFSLVIAVAMKIVGVLLITALLIIPAATARRLANTPERMVLLAVVIGMLAVSGGLSLSWLSDSPAGPSVVVAAFTMFLLVYGVVRRPQA</sequence>
<keyword evidence="10 15" id="KW-1133">Transmembrane helix</keyword>